<reference evidence="10 12" key="1">
    <citation type="submission" date="2015-02" db="EMBL/GenBank/DDBJ databases">
        <authorList>
            <person name="Chooi Y.-H."/>
        </authorList>
    </citation>
    <scope>NUCLEOTIDE SEQUENCE [LARGE SCALE GENOMIC DNA]</scope>
    <source>
        <strain evidence="10">E3</strain>
    </source>
</reference>
<proteinExistence type="predicted"/>
<feature type="transmembrane region" description="Helical" evidence="6">
    <location>
        <begin position="256"/>
        <end position="281"/>
    </location>
</feature>
<keyword evidence="5 6" id="KW-0472">Membrane</keyword>
<dbReference type="EMBL" id="CDSF01000077">
    <property type="protein sequence ID" value="CEO96832.1"/>
    <property type="molecule type" value="Genomic_DNA"/>
</dbReference>
<evidence type="ECO:0000313" key="13">
    <source>
        <dbReference type="Proteomes" id="UP000290189"/>
    </source>
</evidence>
<feature type="domain" description="CAND6/7 N-terminal" evidence="9">
    <location>
        <begin position="27"/>
        <end position="167"/>
    </location>
</feature>
<accession>A0A0G4INU5</accession>
<evidence type="ECO:0000256" key="3">
    <source>
        <dbReference type="ARBA" id="ARBA00022729"/>
    </source>
</evidence>
<evidence type="ECO:0000313" key="10">
    <source>
        <dbReference type="EMBL" id="CEO96832.1"/>
    </source>
</evidence>
<feature type="chain" id="PRO_5035991176" description="Intimal thickness related receptor IRP domain-containing protein" evidence="7">
    <location>
        <begin position="24"/>
        <end position="465"/>
    </location>
</feature>
<keyword evidence="4 6" id="KW-1133">Transmembrane helix</keyword>
<protein>
    <recommendedName>
        <fullName evidence="14">Intimal thickness related receptor IRP domain-containing protein</fullName>
    </recommendedName>
</protein>
<feature type="transmembrane region" description="Helical" evidence="6">
    <location>
        <begin position="327"/>
        <end position="347"/>
    </location>
</feature>
<comment type="subcellular location">
    <subcellularLocation>
        <location evidence="1">Membrane</location>
        <topology evidence="1">Multi-pass membrane protein</topology>
    </subcellularLocation>
</comment>
<dbReference type="Pfam" id="PF21904">
    <property type="entry name" value="CAND6-7_N"/>
    <property type="match status" value="1"/>
</dbReference>
<sequence length="465" mass="52312">MWSVRDAVVVVLGAVALLGAASARIEELTVDHDSRPVVLMEVFGFDVHGRFELRLDNVVMHFQKATDVTLTPNAKFVLKRSLEPATYPVPGATAPFCFHEYVFDSQMHVFDTKYDLAHAEKTSDTSVSFPTQTFALDVINPGLYHLFWSNCAPGSSISFTATLTEYNAPFKGSDQRDYLSIGESPLPTVFALSALLLVVEAAVWIRLLRRSEAHQVKKIHHLMTFVVAVKAIASGLDAIKLATLKATGVFDEWAYLFYIAHSIRTLAFFAGIVLIGNGWSYMTPFITARDKRIITAVLSLQVVVNIALVVEETTMPGFVFWLRTRDILLMLDIICCCAILFPLMWSIQHLKQTISSRNDEKAAQNLGRLKRFRKFYGLVVVYIYTTRIIVLLMASLLPYRMTWLSTLTYETATIVFYALTGWWFRPATQTPYIPIDQDNVELISLDEHGLTGDDLDKLIEESSTI</sequence>
<evidence type="ECO:0000256" key="6">
    <source>
        <dbReference type="SAM" id="Phobius"/>
    </source>
</evidence>
<evidence type="ECO:0000259" key="8">
    <source>
        <dbReference type="Pfam" id="PF06814"/>
    </source>
</evidence>
<keyword evidence="11" id="KW-0496">Mitochondrion</keyword>
<keyword evidence="12" id="KW-1185">Reference proteome</keyword>
<evidence type="ECO:0000256" key="7">
    <source>
        <dbReference type="SAM" id="SignalP"/>
    </source>
</evidence>
<dbReference type="PANTHER" id="PTHR21229:SF2">
    <property type="entry name" value="RE59932P"/>
    <property type="match status" value="1"/>
</dbReference>
<dbReference type="OrthoDB" id="29657at2759"/>
<dbReference type="Proteomes" id="UP000039324">
    <property type="component" value="Unassembled WGS sequence"/>
</dbReference>
<dbReference type="AlphaFoldDB" id="A0A0G4INU5"/>
<dbReference type="Proteomes" id="UP000290189">
    <property type="component" value="Unassembled WGS sequence"/>
</dbReference>
<name>A0A0G4INU5_PLABS</name>
<dbReference type="PANTHER" id="PTHR21229">
    <property type="entry name" value="LUNG SEVEN TRANSMEMBRANE RECEPTOR"/>
    <property type="match status" value="1"/>
</dbReference>
<dbReference type="InterPro" id="IPR009637">
    <property type="entry name" value="GPR107/GPR108-like"/>
</dbReference>
<evidence type="ECO:0000256" key="4">
    <source>
        <dbReference type="ARBA" id="ARBA00022989"/>
    </source>
</evidence>
<evidence type="ECO:0008006" key="14">
    <source>
        <dbReference type="Google" id="ProtNLM"/>
    </source>
</evidence>
<evidence type="ECO:0000313" key="12">
    <source>
        <dbReference type="Proteomes" id="UP000039324"/>
    </source>
</evidence>
<dbReference type="EMBL" id="OVEO01000019">
    <property type="protein sequence ID" value="SPR01789.1"/>
    <property type="molecule type" value="Genomic_DNA"/>
</dbReference>
<evidence type="ECO:0000256" key="1">
    <source>
        <dbReference type="ARBA" id="ARBA00004141"/>
    </source>
</evidence>
<evidence type="ECO:0000256" key="5">
    <source>
        <dbReference type="ARBA" id="ARBA00023136"/>
    </source>
</evidence>
<feature type="transmembrane region" description="Helical" evidence="6">
    <location>
        <begin position="293"/>
        <end position="321"/>
    </location>
</feature>
<geneLocation type="mitochondrion" evidence="11"/>
<feature type="signal peptide" evidence="7">
    <location>
        <begin position="1"/>
        <end position="23"/>
    </location>
</feature>
<feature type="domain" description="GOST seven transmembrane" evidence="8">
    <location>
        <begin position="186"/>
        <end position="429"/>
    </location>
</feature>
<gene>
    <name evidence="10" type="ORF">PBRA_005436</name>
    <name evidence="11" type="ORF">PLBR_LOCUS9004</name>
</gene>
<dbReference type="InterPro" id="IPR054103">
    <property type="entry name" value="CAND6-7_N"/>
</dbReference>
<keyword evidence="3 7" id="KW-0732">Signal</keyword>
<feature type="transmembrane region" description="Helical" evidence="6">
    <location>
        <begin position="219"/>
        <end position="236"/>
    </location>
</feature>
<evidence type="ECO:0000259" key="9">
    <source>
        <dbReference type="Pfam" id="PF21904"/>
    </source>
</evidence>
<feature type="transmembrane region" description="Helical" evidence="6">
    <location>
        <begin position="375"/>
        <end position="397"/>
    </location>
</feature>
<reference evidence="11 13" key="2">
    <citation type="submission" date="2018-03" db="EMBL/GenBank/DDBJ databases">
        <authorList>
            <person name="Fogelqvist J."/>
        </authorList>
    </citation>
    <scope>NUCLEOTIDE SEQUENCE [LARGE SCALE GENOMIC DNA]</scope>
</reference>
<dbReference type="InterPro" id="IPR053937">
    <property type="entry name" value="GOST_TM"/>
</dbReference>
<dbReference type="GO" id="GO:0016020">
    <property type="term" value="C:membrane"/>
    <property type="evidence" value="ECO:0007669"/>
    <property type="project" value="UniProtKB-SubCell"/>
</dbReference>
<dbReference type="OMA" id="YVLVIGY"/>
<feature type="transmembrane region" description="Helical" evidence="6">
    <location>
        <begin position="403"/>
        <end position="424"/>
    </location>
</feature>
<feature type="transmembrane region" description="Helical" evidence="6">
    <location>
        <begin position="186"/>
        <end position="207"/>
    </location>
</feature>
<evidence type="ECO:0000256" key="2">
    <source>
        <dbReference type="ARBA" id="ARBA00022692"/>
    </source>
</evidence>
<keyword evidence="2 6" id="KW-0812">Transmembrane</keyword>
<organism evidence="10 12">
    <name type="scientific">Plasmodiophora brassicae</name>
    <name type="common">Clubroot disease agent</name>
    <dbReference type="NCBI Taxonomy" id="37360"/>
    <lineage>
        <taxon>Eukaryota</taxon>
        <taxon>Sar</taxon>
        <taxon>Rhizaria</taxon>
        <taxon>Endomyxa</taxon>
        <taxon>Phytomyxea</taxon>
        <taxon>Plasmodiophorida</taxon>
        <taxon>Plasmodiophoridae</taxon>
        <taxon>Plasmodiophora</taxon>
    </lineage>
</organism>
<dbReference type="Pfam" id="PF06814">
    <property type="entry name" value="GOST_TM"/>
    <property type="match status" value="1"/>
</dbReference>
<dbReference type="GO" id="GO:0005794">
    <property type="term" value="C:Golgi apparatus"/>
    <property type="evidence" value="ECO:0007669"/>
    <property type="project" value="TreeGrafter"/>
</dbReference>
<evidence type="ECO:0000313" key="11">
    <source>
        <dbReference type="EMBL" id="SPR01789.1"/>
    </source>
</evidence>